<feature type="region of interest" description="Disordered" evidence="1">
    <location>
        <begin position="51"/>
        <end position="108"/>
    </location>
</feature>
<proteinExistence type="predicted"/>
<keyword evidence="3" id="KW-1185">Reference proteome</keyword>
<reference evidence="2 3" key="1">
    <citation type="submission" date="2023-08" db="EMBL/GenBank/DDBJ databases">
        <title>Black Yeasts Isolated from many extreme environments.</title>
        <authorList>
            <person name="Coleine C."/>
            <person name="Stajich J.E."/>
            <person name="Selbmann L."/>
        </authorList>
    </citation>
    <scope>NUCLEOTIDE SEQUENCE [LARGE SCALE GENOMIC DNA]</scope>
    <source>
        <strain evidence="2 3">CCFEE 536</strain>
    </source>
</reference>
<sequence>MKAEDTKPLTKTKPEEDRSRGTIEVKPPVVENPDGVIHYLLSELLSYKDVEDKEQATPVQGHPKDPAAMDVDMTVDESTPTPGPSSPTQAGSVQPAAGVPEQKRSDKPEFKADQHPIYIYRCFILQCLTELLSCYNRTKVEFINFSRKADPQVMTPSKPRSGVLNYLLNAFIPV</sequence>
<feature type="compositionally biased region" description="Basic and acidic residues" evidence="1">
    <location>
        <begin position="1"/>
        <end position="23"/>
    </location>
</feature>
<evidence type="ECO:0000313" key="3">
    <source>
        <dbReference type="Proteomes" id="UP001357485"/>
    </source>
</evidence>
<keyword evidence="2" id="KW-0808">Transferase</keyword>
<evidence type="ECO:0000256" key="1">
    <source>
        <dbReference type="SAM" id="MobiDB-lite"/>
    </source>
</evidence>
<dbReference type="EMBL" id="JAVRRA010002246">
    <property type="protein sequence ID" value="KAK5278120.1"/>
    <property type="molecule type" value="Genomic_DNA"/>
</dbReference>
<name>A0ABR0M2Z6_9PEZI</name>
<gene>
    <name evidence="2" type="primary">TOM1_6</name>
    <name evidence="2" type="ORF">LTR16_008977</name>
</gene>
<dbReference type="EC" id="2.3.2.26" evidence="2"/>
<comment type="caution">
    <text evidence="2">The sequence shown here is derived from an EMBL/GenBank/DDBJ whole genome shotgun (WGS) entry which is preliminary data.</text>
</comment>
<feature type="region of interest" description="Disordered" evidence="1">
    <location>
        <begin position="1"/>
        <end position="31"/>
    </location>
</feature>
<organism evidence="2 3">
    <name type="scientific">Cryomyces antarcticus</name>
    <dbReference type="NCBI Taxonomy" id="329879"/>
    <lineage>
        <taxon>Eukaryota</taxon>
        <taxon>Fungi</taxon>
        <taxon>Dikarya</taxon>
        <taxon>Ascomycota</taxon>
        <taxon>Pezizomycotina</taxon>
        <taxon>Dothideomycetes</taxon>
        <taxon>Dothideomycetes incertae sedis</taxon>
        <taxon>Cryomyces</taxon>
    </lineage>
</organism>
<protein>
    <submittedName>
        <fullName evidence="2">E3 ubiquitin-protein ligase tom1</fullName>
        <ecNumber evidence="2">2.3.2.26</ecNumber>
    </submittedName>
</protein>
<dbReference type="Proteomes" id="UP001357485">
    <property type="component" value="Unassembled WGS sequence"/>
</dbReference>
<accession>A0ABR0M2Z6</accession>
<evidence type="ECO:0000313" key="2">
    <source>
        <dbReference type="EMBL" id="KAK5278120.1"/>
    </source>
</evidence>
<keyword evidence="2" id="KW-0012">Acyltransferase</keyword>
<dbReference type="GO" id="GO:0061630">
    <property type="term" value="F:ubiquitin protein ligase activity"/>
    <property type="evidence" value="ECO:0007669"/>
    <property type="project" value="UniProtKB-EC"/>
</dbReference>
<feature type="non-terminal residue" evidence="2">
    <location>
        <position position="174"/>
    </location>
</feature>